<dbReference type="Gene3D" id="3.30.420.10">
    <property type="entry name" value="Ribonuclease H-like superfamily/Ribonuclease H"/>
    <property type="match status" value="1"/>
</dbReference>
<dbReference type="FunFam" id="3.30.420.10:FF:000045">
    <property type="entry name" value="3'-5' exonuclease DinG"/>
    <property type="match status" value="1"/>
</dbReference>
<dbReference type="GO" id="GO:0008408">
    <property type="term" value="F:3'-5' exonuclease activity"/>
    <property type="evidence" value="ECO:0007669"/>
    <property type="project" value="TreeGrafter"/>
</dbReference>
<dbReference type="GO" id="GO:0003887">
    <property type="term" value="F:DNA-directed DNA polymerase activity"/>
    <property type="evidence" value="ECO:0007669"/>
    <property type="project" value="UniProtKB-EC"/>
</dbReference>
<accession>A0A1S8SKX1</accession>
<evidence type="ECO:0000313" key="4">
    <source>
        <dbReference type="Proteomes" id="UP000190973"/>
    </source>
</evidence>
<evidence type="ECO:0000256" key="1">
    <source>
        <dbReference type="ARBA" id="ARBA00022839"/>
    </source>
</evidence>
<keyword evidence="3" id="KW-0808">Transferase</keyword>
<keyword evidence="1" id="KW-0269">Exonuclease</keyword>
<evidence type="ECO:0000259" key="2">
    <source>
        <dbReference type="SMART" id="SM00479"/>
    </source>
</evidence>
<evidence type="ECO:0000313" key="3">
    <source>
        <dbReference type="EMBL" id="OOM66059.1"/>
    </source>
</evidence>
<keyword evidence="3" id="KW-0548">Nucleotidyltransferase</keyword>
<dbReference type="GO" id="GO:0045004">
    <property type="term" value="P:DNA replication proofreading"/>
    <property type="evidence" value="ECO:0007669"/>
    <property type="project" value="TreeGrafter"/>
</dbReference>
<dbReference type="InterPro" id="IPR012337">
    <property type="entry name" value="RNaseH-like_sf"/>
</dbReference>
<dbReference type="EC" id="2.7.7.7" evidence="3"/>
<gene>
    <name evidence="3" type="primary">polC_1</name>
    <name evidence="3" type="ORF">CLBCK_00150</name>
</gene>
<dbReference type="EMBL" id="LZZI01000001">
    <property type="protein sequence ID" value="OOM66059.1"/>
    <property type="molecule type" value="Genomic_DNA"/>
</dbReference>
<dbReference type="InterPro" id="IPR006054">
    <property type="entry name" value="DnaQ"/>
</dbReference>
<dbReference type="GO" id="GO:0003677">
    <property type="term" value="F:DNA binding"/>
    <property type="evidence" value="ECO:0007669"/>
    <property type="project" value="InterPro"/>
</dbReference>
<feature type="domain" description="Exonuclease" evidence="2">
    <location>
        <begin position="237"/>
        <end position="401"/>
    </location>
</feature>
<dbReference type="InterPro" id="IPR011990">
    <property type="entry name" value="TPR-like_helical_dom_sf"/>
</dbReference>
<keyword evidence="1" id="KW-0540">Nuclease</keyword>
<dbReference type="AlphaFoldDB" id="A0A1S8SKX1"/>
<dbReference type="InterPro" id="IPR013520">
    <property type="entry name" value="Ribonucl_H"/>
</dbReference>
<dbReference type="PANTHER" id="PTHR30231:SF41">
    <property type="entry name" value="DNA POLYMERASE III SUBUNIT EPSILON"/>
    <property type="match status" value="1"/>
</dbReference>
<keyword evidence="1" id="KW-0378">Hydrolase</keyword>
<dbReference type="PANTHER" id="PTHR30231">
    <property type="entry name" value="DNA POLYMERASE III SUBUNIT EPSILON"/>
    <property type="match status" value="1"/>
</dbReference>
<comment type="caution">
    <text evidence="3">The sequence shown here is derived from an EMBL/GenBank/DDBJ whole genome shotgun (WGS) entry which is preliminary data.</text>
</comment>
<dbReference type="SUPFAM" id="SSF53098">
    <property type="entry name" value="Ribonuclease H-like"/>
    <property type="match status" value="1"/>
</dbReference>
<name>A0A1S8SKX1_CLOBE</name>
<dbReference type="Proteomes" id="UP000190973">
    <property type="component" value="Unassembled WGS sequence"/>
</dbReference>
<protein>
    <submittedName>
        <fullName evidence="3">DNA polymerase III PolC-type</fullName>
        <ecNumber evidence="3">2.7.7.7</ecNumber>
    </submittedName>
</protein>
<dbReference type="InterPro" id="IPR036397">
    <property type="entry name" value="RNaseH_sf"/>
</dbReference>
<dbReference type="NCBIfam" id="TIGR00573">
    <property type="entry name" value="dnaq"/>
    <property type="match status" value="1"/>
</dbReference>
<dbReference type="CDD" id="cd06127">
    <property type="entry name" value="DEDDh"/>
    <property type="match status" value="1"/>
</dbReference>
<dbReference type="SUPFAM" id="SSF48452">
    <property type="entry name" value="TPR-like"/>
    <property type="match status" value="1"/>
</dbReference>
<reference evidence="3 4" key="1">
    <citation type="submission" date="2016-05" db="EMBL/GenBank/DDBJ databases">
        <title>Microbial solvent formation.</title>
        <authorList>
            <person name="Poehlein A."/>
            <person name="Montoya Solano J.D."/>
            <person name="Flitsch S."/>
            <person name="Krabben P."/>
            <person name="Duerre P."/>
            <person name="Daniel R."/>
        </authorList>
    </citation>
    <scope>NUCLEOTIDE SEQUENCE [LARGE SCALE GENOMIC DNA]</scope>
    <source>
        <strain evidence="3 4">DSM 53</strain>
    </source>
</reference>
<sequence>MEIINKLSSSKCVDIFYDYFKNREDNEINNELKNLSKEELADLVFKNTKGENTEKALMCKLYVTDKKGTKFNNEIIELANKYLTLYPQGDNLIAVLKILVEAYISEYEIEKALEVCEMLHAQEYEYIHSYYCDCLYKLNRLDDAVAFLEERLVIVKEKYGQEPDERQLKLVNSIINHLEKYKKYMEEGQVYIPATEKGREKLGIDLASIKKKTSKDDKSIAGTNFKYTVESSADTDTFVAFDLETTGKFAKWDEITEISAVKVVNGKVLDKFTSLVKSNRKISEEISELTGITNEMVANAPEINSVLIEFLKFINGYDLVGHNIAKFDMKFLDKYLVRMGKSISCKIYDTLRLSKIYFKGMESYKLTELAKILDIKHTNAHRALSDAEATAELYMKCFNASK</sequence>
<dbReference type="GO" id="GO:0005829">
    <property type="term" value="C:cytosol"/>
    <property type="evidence" value="ECO:0007669"/>
    <property type="project" value="TreeGrafter"/>
</dbReference>
<proteinExistence type="predicted"/>
<dbReference type="SMART" id="SM00479">
    <property type="entry name" value="EXOIII"/>
    <property type="match status" value="1"/>
</dbReference>
<organism evidence="3 4">
    <name type="scientific">Clostridium beijerinckii</name>
    <name type="common">Clostridium MP</name>
    <dbReference type="NCBI Taxonomy" id="1520"/>
    <lineage>
        <taxon>Bacteria</taxon>
        <taxon>Bacillati</taxon>
        <taxon>Bacillota</taxon>
        <taxon>Clostridia</taxon>
        <taxon>Eubacteriales</taxon>
        <taxon>Clostridiaceae</taxon>
        <taxon>Clostridium</taxon>
    </lineage>
</organism>
<dbReference type="Pfam" id="PF00929">
    <property type="entry name" value="RNase_T"/>
    <property type="match status" value="1"/>
</dbReference>
<dbReference type="RefSeq" id="WP_077836959.1">
    <property type="nucleotide sequence ID" value="NZ_JABTAE010000001.1"/>
</dbReference>